<accession>A0ABR9KNL8</accession>
<protein>
    <submittedName>
        <fullName evidence="1">Uncharacterized protein</fullName>
    </submittedName>
</protein>
<dbReference type="RefSeq" id="WP_192778162.1">
    <property type="nucleotide sequence ID" value="NZ_BAAASY010000046.1"/>
</dbReference>
<evidence type="ECO:0000313" key="2">
    <source>
        <dbReference type="Proteomes" id="UP000661607"/>
    </source>
</evidence>
<sequence length="67" mass="7337">MITLSHSADAVFDAMLEGWARQQRGTGRFQPSTIDFREQVVRRFARFTGAYPLGVGHPSTSIGGSPI</sequence>
<name>A0ABR9KNL8_9ACTN</name>
<evidence type="ECO:0000313" key="1">
    <source>
        <dbReference type="EMBL" id="MBE1563627.1"/>
    </source>
</evidence>
<keyword evidence="2" id="KW-1185">Reference proteome</keyword>
<organism evidence="1 2">
    <name type="scientific">Nonomuraea africana</name>
    <dbReference type="NCBI Taxonomy" id="46171"/>
    <lineage>
        <taxon>Bacteria</taxon>
        <taxon>Bacillati</taxon>
        <taxon>Actinomycetota</taxon>
        <taxon>Actinomycetes</taxon>
        <taxon>Streptosporangiales</taxon>
        <taxon>Streptosporangiaceae</taxon>
        <taxon>Nonomuraea</taxon>
    </lineage>
</organism>
<gene>
    <name evidence="1" type="ORF">H4W81_006406</name>
</gene>
<comment type="caution">
    <text evidence="1">The sequence shown here is derived from an EMBL/GenBank/DDBJ whole genome shotgun (WGS) entry which is preliminary data.</text>
</comment>
<reference evidence="1 2" key="1">
    <citation type="submission" date="2020-10" db="EMBL/GenBank/DDBJ databases">
        <title>Sequencing the genomes of 1000 actinobacteria strains.</title>
        <authorList>
            <person name="Klenk H.-P."/>
        </authorList>
    </citation>
    <scope>NUCLEOTIDE SEQUENCE [LARGE SCALE GENOMIC DNA]</scope>
    <source>
        <strain evidence="1 2">DSM 43748</strain>
    </source>
</reference>
<dbReference type="Proteomes" id="UP000661607">
    <property type="component" value="Unassembled WGS sequence"/>
</dbReference>
<dbReference type="EMBL" id="JADBEF010000001">
    <property type="protein sequence ID" value="MBE1563627.1"/>
    <property type="molecule type" value="Genomic_DNA"/>
</dbReference>
<proteinExistence type="predicted"/>